<evidence type="ECO:0000256" key="1">
    <source>
        <dbReference type="SAM" id="Phobius"/>
    </source>
</evidence>
<keyword evidence="3" id="KW-1185">Reference proteome</keyword>
<sequence>MVVVFFILAGILLVVLQTTVFMPSPVSSFSPDLHYVFVAYLALRLDLVRSLLILFPLVCVLDVLSGTVLGTYALSCFSGYFLLQQISSKLPVNELLYQIPLISLIYLAVSWALYLFLEFFAPGQQAAWAWWKMVIHMVLVAGATYPLFFLFDLLQKYSHRNFLPRNKLRLRSDNRRRRTT</sequence>
<keyword evidence="1" id="KW-1133">Transmembrane helix</keyword>
<dbReference type="EMBL" id="CP054140">
    <property type="protein sequence ID" value="QQG65625.1"/>
    <property type="molecule type" value="Genomic_DNA"/>
</dbReference>
<feature type="transmembrane region" description="Helical" evidence="1">
    <location>
        <begin position="129"/>
        <end position="151"/>
    </location>
</feature>
<dbReference type="AlphaFoldDB" id="A0A7T5VCY7"/>
<gene>
    <name evidence="2" type="ORF">HP555_06965</name>
</gene>
<dbReference type="Proteomes" id="UP000596092">
    <property type="component" value="Chromosome"/>
</dbReference>
<organism evidence="2 3">
    <name type="scientific">Desulfobulbus oligotrophicus</name>
    <dbReference type="NCBI Taxonomy" id="1909699"/>
    <lineage>
        <taxon>Bacteria</taxon>
        <taxon>Pseudomonadati</taxon>
        <taxon>Thermodesulfobacteriota</taxon>
        <taxon>Desulfobulbia</taxon>
        <taxon>Desulfobulbales</taxon>
        <taxon>Desulfobulbaceae</taxon>
        <taxon>Desulfobulbus</taxon>
    </lineage>
</organism>
<name>A0A7T5VCY7_9BACT</name>
<accession>A0A7T5VCY7</accession>
<feature type="transmembrane region" description="Helical" evidence="1">
    <location>
        <begin position="95"/>
        <end position="117"/>
    </location>
</feature>
<evidence type="ECO:0000313" key="3">
    <source>
        <dbReference type="Proteomes" id="UP000596092"/>
    </source>
</evidence>
<proteinExistence type="predicted"/>
<keyword evidence="1" id="KW-0812">Transmembrane</keyword>
<protein>
    <recommendedName>
        <fullName evidence="4">Rod shape-determining protein MreD</fullName>
    </recommendedName>
</protein>
<feature type="transmembrane region" description="Helical" evidence="1">
    <location>
        <begin position="52"/>
        <end position="83"/>
    </location>
</feature>
<dbReference type="RefSeq" id="WP_199260920.1">
    <property type="nucleotide sequence ID" value="NZ_CP054140.1"/>
</dbReference>
<evidence type="ECO:0000313" key="2">
    <source>
        <dbReference type="EMBL" id="QQG65625.1"/>
    </source>
</evidence>
<reference evidence="2 3" key="1">
    <citation type="submission" date="2020-05" db="EMBL/GenBank/DDBJ databases">
        <title>Complete genome of Desulfobulbus oligotrophicus.</title>
        <authorList>
            <person name="Podar M."/>
        </authorList>
    </citation>
    <scope>NUCLEOTIDE SEQUENCE [LARGE SCALE GENOMIC DNA]</scope>
    <source>
        <strain evidence="2 3">Prop6</strain>
    </source>
</reference>
<dbReference type="KEGG" id="dog:HP555_06965"/>
<keyword evidence="1" id="KW-0472">Membrane</keyword>
<evidence type="ECO:0008006" key="4">
    <source>
        <dbReference type="Google" id="ProtNLM"/>
    </source>
</evidence>